<proteinExistence type="predicted"/>
<sequence>MNLKLLTALLALTLVLNVILGFELYEALHPSSISSVMPSSSTHLYSFSFKTKFHFHVKEPGEYEVELKVKEGVFNQLYVILYFKDGESVTLSLNNTTANVEFEHKEEEVVAYVSGTAYSNMTEQEILKNIQICLLQS</sequence>
<evidence type="ECO:0000313" key="2">
    <source>
        <dbReference type="Proteomes" id="UP000440125"/>
    </source>
</evidence>
<name>A0A6A9QRC3_ACIIN</name>
<reference evidence="1 2" key="1">
    <citation type="submission" date="2019-10" db="EMBL/GenBank/DDBJ databases">
        <title>Genome Sequences from Six Type Strain Members of the Archaeal Family Sulfolobaceae: Acidianus ambivalens, Acidianus infernus, Metallosphaera prunae, Stygiolobus azoricus, Sulfolobus metallicus, and Sulfurisphaera ohwakuensis.</title>
        <authorList>
            <person name="Counts J.A."/>
            <person name="Kelly R.M."/>
        </authorList>
    </citation>
    <scope>NUCLEOTIDE SEQUENCE [LARGE SCALE GENOMIC DNA]</scope>
    <source>
        <strain evidence="1 2">DSM 3191</strain>
    </source>
</reference>
<dbReference type="EMBL" id="WFIY01000004">
    <property type="protein sequence ID" value="MUM65767.1"/>
    <property type="molecule type" value="Genomic_DNA"/>
</dbReference>
<comment type="caution">
    <text evidence="1">The sequence shown here is derived from an EMBL/GenBank/DDBJ whole genome shotgun (WGS) entry which is preliminary data.</text>
</comment>
<dbReference type="AlphaFoldDB" id="A0A6A9QRC3"/>
<accession>A0A6A9QRC3</accession>
<dbReference type="Proteomes" id="UP000440125">
    <property type="component" value="Unassembled WGS sequence"/>
</dbReference>
<protein>
    <submittedName>
        <fullName evidence="1">Uncharacterized protein</fullName>
    </submittedName>
</protein>
<dbReference type="OrthoDB" id="37231at2157"/>
<evidence type="ECO:0000313" key="1">
    <source>
        <dbReference type="EMBL" id="MUM65767.1"/>
    </source>
</evidence>
<organism evidence="1 2">
    <name type="scientific">Acidianus infernus</name>
    <dbReference type="NCBI Taxonomy" id="12915"/>
    <lineage>
        <taxon>Archaea</taxon>
        <taxon>Thermoproteota</taxon>
        <taxon>Thermoprotei</taxon>
        <taxon>Sulfolobales</taxon>
        <taxon>Sulfolobaceae</taxon>
        <taxon>Acidianus</taxon>
    </lineage>
</organism>
<dbReference type="RefSeq" id="WP_155864184.1">
    <property type="nucleotide sequence ID" value="NZ_WFIY01000004.1"/>
</dbReference>
<gene>
    <name evidence="1" type="ORF">D1867_11055</name>
</gene>
<keyword evidence="2" id="KW-1185">Reference proteome</keyword>